<comment type="caution">
    <text evidence="1">The sequence shown here is derived from an EMBL/GenBank/DDBJ whole genome shotgun (WGS) entry which is preliminary data.</text>
</comment>
<evidence type="ECO:0000313" key="1">
    <source>
        <dbReference type="EMBL" id="KAJ8714209.1"/>
    </source>
</evidence>
<sequence>MKLYSLLFLLFSGHALCTLHNLVRLVDINSYMINVITKTMNEVDKRGFCNLKLPDYTLQINENILLAPFKGDLRYTNGFVSSIQHVDIVQSTVQQDWRFNASAASTHTVTVRGTMRLHDVAIGFDVIGHLQGDNKEYRYTVMYTHPLISYAFSIIRDVNTEAISVTVVGTVPRTIRMAEFRPKDITSDIFLQTFDPTNVSASGMLAWAQEVFQPITLELVTKEIPFPRICYNCRV</sequence>
<evidence type="ECO:0000313" key="2">
    <source>
        <dbReference type="Proteomes" id="UP001231649"/>
    </source>
</evidence>
<proteinExistence type="predicted"/>
<dbReference type="EMBL" id="CM056796">
    <property type="protein sequence ID" value="KAJ8714209.1"/>
    <property type="molecule type" value="Genomic_DNA"/>
</dbReference>
<protein>
    <submittedName>
        <fullName evidence="1">Uncharacterized protein</fullName>
    </submittedName>
</protein>
<organism evidence="1 2">
    <name type="scientific">Mythimna loreyi</name>
    <dbReference type="NCBI Taxonomy" id="667449"/>
    <lineage>
        <taxon>Eukaryota</taxon>
        <taxon>Metazoa</taxon>
        <taxon>Ecdysozoa</taxon>
        <taxon>Arthropoda</taxon>
        <taxon>Hexapoda</taxon>
        <taxon>Insecta</taxon>
        <taxon>Pterygota</taxon>
        <taxon>Neoptera</taxon>
        <taxon>Endopterygota</taxon>
        <taxon>Lepidoptera</taxon>
        <taxon>Glossata</taxon>
        <taxon>Ditrysia</taxon>
        <taxon>Noctuoidea</taxon>
        <taxon>Noctuidae</taxon>
        <taxon>Noctuinae</taxon>
        <taxon>Hadenini</taxon>
        <taxon>Mythimna</taxon>
    </lineage>
</organism>
<accession>A0ACC2QDD0</accession>
<gene>
    <name evidence="1" type="ORF">PYW08_007829</name>
</gene>
<dbReference type="Proteomes" id="UP001231649">
    <property type="component" value="Chromosome 20"/>
</dbReference>
<reference evidence="1" key="1">
    <citation type="submission" date="2023-03" db="EMBL/GenBank/DDBJ databases">
        <title>Chromosome-level genomes of two armyworms, Mythimna separata and Mythimna loreyi, provide insights into the biosynthesis and reception of sex pheromones.</title>
        <authorList>
            <person name="Zhao H."/>
        </authorList>
    </citation>
    <scope>NUCLEOTIDE SEQUENCE</scope>
    <source>
        <strain evidence="1">BeijingLab</strain>
    </source>
</reference>
<name>A0ACC2QDD0_9NEOP</name>
<keyword evidence="2" id="KW-1185">Reference proteome</keyword>